<dbReference type="KEGG" id="lst:LSS_11240"/>
<dbReference type="EMBL" id="CP006694">
    <property type="protein sequence ID" value="EKT86679.1"/>
    <property type="molecule type" value="Genomic_DNA"/>
</dbReference>
<evidence type="ECO:0000313" key="2">
    <source>
        <dbReference type="Proteomes" id="UP000035800"/>
    </source>
</evidence>
<accession>K8XZD4</accession>
<protein>
    <submittedName>
        <fullName evidence="1">Uncharacterized protein</fullName>
    </submittedName>
</protein>
<dbReference type="PATRIC" id="fig|758847.3.peg.2359"/>
<dbReference type="STRING" id="758847.LSS_11240"/>
<dbReference type="AlphaFoldDB" id="K8XZD4"/>
<dbReference type="Proteomes" id="UP000035800">
    <property type="component" value="Chromosome I"/>
</dbReference>
<organism evidence="1 2">
    <name type="scientific">Leptospira santarosai serovar Shermani str. LT 821</name>
    <dbReference type="NCBI Taxonomy" id="758847"/>
    <lineage>
        <taxon>Bacteria</taxon>
        <taxon>Pseudomonadati</taxon>
        <taxon>Spirochaetota</taxon>
        <taxon>Spirochaetia</taxon>
        <taxon>Leptospirales</taxon>
        <taxon>Leptospiraceae</taxon>
        <taxon>Leptospira</taxon>
    </lineage>
</organism>
<proteinExistence type="predicted"/>
<sequence>MPSLLYIYRTSILGYKLRTNFFSTLFRRGDIKHQILGIWKSLLYFLENFP</sequence>
<reference evidence="1 2" key="1">
    <citation type="journal article" date="2012" name="Gene">
        <title>Sequence of Leptospira santarosai serovar Shermani genome and prediction of virulence-associated genes.</title>
        <authorList>
            <person name="Chou L.F."/>
            <person name="Chen Y.T."/>
            <person name="Lu C.W."/>
            <person name="Ko Y.C."/>
            <person name="Tang C.Y."/>
            <person name="Pan M.J."/>
            <person name="Tian Y.C."/>
            <person name="Chiu C.H."/>
            <person name="Hung C.C."/>
            <person name="Yang C.W."/>
        </authorList>
    </citation>
    <scope>NUCLEOTIDE SEQUENCE [LARGE SCALE GENOMIC DNA]</scope>
    <source>
        <strain evidence="1">LT 821</strain>
    </source>
</reference>
<name>K8XZD4_9LEPT</name>
<evidence type="ECO:0000313" key="1">
    <source>
        <dbReference type="EMBL" id="EKT86679.1"/>
    </source>
</evidence>
<gene>
    <name evidence="1" type="ORF">LSS_11240</name>
</gene>
<reference evidence="1 2" key="2">
    <citation type="journal article" date="2014" name="Emerg. Microbes Infect.">
        <title>Potential impact on kidney infection: a whole-genome analysis of Leptospira santarosai serovar Shermani.</title>
        <authorList>
            <person name="Chou L.F."/>
            <person name="Chen T.W."/>
            <person name="Ko Y.C."/>
            <person name="Pan M.J."/>
            <person name="Tian Y.C."/>
            <person name="Chiu C.H."/>
            <person name="Tang P."/>
            <person name="Hung C.C."/>
            <person name="Yang C.W."/>
        </authorList>
    </citation>
    <scope>NUCLEOTIDE SEQUENCE</scope>
    <source>
        <strain evidence="1 2">LT 821</strain>
    </source>
</reference>